<keyword evidence="5" id="KW-1185">Reference proteome</keyword>
<dbReference type="PROSITE" id="PS50176">
    <property type="entry name" value="ARM_REPEAT"/>
    <property type="match status" value="1"/>
</dbReference>
<dbReference type="EMBL" id="JAGKQM010000015">
    <property type="protein sequence ID" value="KAH0877996.1"/>
    <property type="molecule type" value="Genomic_DNA"/>
</dbReference>
<dbReference type="Proteomes" id="UP000824890">
    <property type="component" value="Unassembled WGS sequence"/>
</dbReference>
<dbReference type="PANTHER" id="PTHR46710">
    <property type="entry name" value="ARM REPEAT PROTEIN INTERACTING WITH ABF2"/>
    <property type="match status" value="1"/>
</dbReference>
<protein>
    <submittedName>
        <fullName evidence="4">Uncharacterized protein</fullName>
    </submittedName>
</protein>
<dbReference type="Gene3D" id="1.25.10.10">
    <property type="entry name" value="Leucine-rich Repeat Variant"/>
    <property type="match status" value="1"/>
</dbReference>
<keyword evidence="3" id="KW-0812">Transmembrane</keyword>
<dbReference type="InterPro" id="IPR044282">
    <property type="entry name" value="ABAP1/ARIA"/>
</dbReference>
<dbReference type="InterPro" id="IPR000225">
    <property type="entry name" value="Armadillo"/>
</dbReference>
<dbReference type="SUPFAM" id="SSF48371">
    <property type="entry name" value="ARM repeat"/>
    <property type="match status" value="1"/>
</dbReference>
<keyword evidence="1" id="KW-0677">Repeat</keyword>
<dbReference type="InterPro" id="IPR011989">
    <property type="entry name" value="ARM-like"/>
</dbReference>
<evidence type="ECO:0000313" key="5">
    <source>
        <dbReference type="Proteomes" id="UP000824890"/>
    </source>
</evidence>
<proteinExistence type="predicted"/>
<evidence type="ECO:0000313" key="4">
    <source>
        <dbReference type="EMBL" id="KAH0877996.1"/>
    </source>
</evidence>
<organism evidence="4 5">
    <name type="scientific">Brassica napus</name>
    <name type="common">Rape</name>
    <dbReference type="NCBI Taxonomy" id="3708"/>
    <lineage>
        <taxon>Eukaryota</taxon>
        <taxon>Viridiplantae</taxon>
        <taxon>Streptophyta</taxon>
        <taxon>Embryophyta</taxon>
        <taxon>Tracheophyta</taxon>
        <taxon>Spermatophyta</taxon>
        <taxon>Magnoliopsida</taxon>
        <taxon>eudicotyledons</taxon>
        <taxon>Gunneridae</taxon>
        <taxon>Pentapetalae</taxon>
        <taxon>rosids</taxon>
        <taxon>malvids</taxon>
        <taxon>Brassicales</taxon>
        <taxon>Brassicaceae</taxon>
        <taxon>Brassiceae</taxon>
        <taxon>Brassica</taxon>
    </lineage>
</organism>
<evidence type="ECO:0000256" key="2">
    <source>
        <dbReference type="PROSITE-ProRule" id="PRU00259"/>
    </source>
</evidence>
<name>A0ABQ7ZCN0_BRANA</name>
<dbReference type="InterPro" id="IPR016024">
    <property type="entry name" value="ARM-type_fold"/>
</dbReference>
<keyword evidence="3" id="KW-0472">Membrane</keyword>
<feature type="non-terminal residue" evidence="4">
    <location>
        <position position="1"/>
    </location>
</feature>
<accession>A0ABQ7ZCN0</accession>
<keyword evidence="3" id="KW-1133">Transmembrane helix</keyword>
<reference evidence="4 5" key="1">
    <citation type="submission" date="2021-05" db="EMBL/GenBank/DDBJ databases">
        <title>Genome Assembly of Synthetic Allotetraploid Brassica napus Reveals Homoeologous Exchanges between Subgenomes.</title>
        <authorList>
            <person name="Davis J.T."/>
        </authorList>
    </citation>
    <scope>NUCLEOTIDE SEQUENCE [LARGE SCALE GENOMIC DNA]</scope>
    <source>
        <strain evidence="5">cv. Da-Ae</strain>
        <tissue evidence="4">Seedling</tissue>
    </source>
</reference>
<feature type="transmembrane region" description="Helical" evidence="3">
    <location>
        <begin position="102"/>
        <end position="123"/>
    </location>
</feature>
<evidence type="ECO:0000256" key="1">
    <source>
        <dbReference type="ARBA" id="ARBA00022737"/>
    </source>
</evidence>
<evidence type="ECO:0000256" key="3">
    <source>
        <dbReference type="SAM" id="Phobius"/>
    </source>
</evidence>
<feature type="repeat" description="ARM" evidence="2">
    <location>
        <begin position="137"/>
        <end position="165"/>
    </location>
</feature>
<gene>
    <name evidence="4" type="ORF">HID58_065390</name>
</gene>
<dbReference type="PANTHER" id="PTHR46710:SF11">
    <property type="entry name" value="ARMADILLO BTB ARABIDOPSIS PROTEIN 1"/>
    <property type="match status" value="1"/>
</dbReference>
<sequence length="324" mass="37157">LLHPASATKPFDSLRLGRTTQFIVGRLLRFWDSRNIKKGVDRRDEEPLISMDTLRSSPVVPYTMVKLSRAVSKKQRTIRCQCLECDSSGKYKRSLFKKISNFSTWSNLTLVLLWVVIIFLIYYTKNMSREVHIAQRGAITPLIKTLQSSDEQVVEMSAFALGRLAQENLADFIKAGGIQRLQDDNFTVQPTRDCVVRTLKRLDNKIHGPALNQLLYLMRTTEKTIQRRIDLALAHICDPKDGKLISLITMHERADILLETFNRIEKLLPVHQRTQLLPHPPMATGKKTSFFQVFLGEEFVNNPTLSDVTFPIHDTTFNPILCFC</sequence>
<comment type="caution">
    <text evidence="4">The sequence shown here is derived from an EMBL/GenBank/DDBJ whole genome shotgun (WGS) entry which is preliminary data.</text>
</comment>